<evidence type="ECO:0000313" key="3">
    <source>
        <dbReference type="Proteomes" id="UP000660729"/>
    </source>
</evidence>
<comment type="caution">
    <text evidence="2">The sequence shown here is derived from an EMBL/GenBank/DDBJ whole genome shotgun (WGS) entry which is preliminary data.</text>
</comment>
<accession>A0A8H6RCK3</accession>
<dbReference type="Proteomes" id="UP000660729">
    <property type="component" value="Unassembled WGS sequence"/>
</dbReference>
<evidence type="ECO:0008006" key="4">
    <source>
        <dbReference type="Google" id="ProtNLM"/>
    </source>
</evidence>
<organism evidence="2 3">
    <name type="scientific">Pseudocercospora fuligena</name>
    <dbReference type="NCBI Taxonomy" id="685502"/>
    <lineage>
        <taxon>Eukaryota</taxon>
        <taxon>Fungi</taxon>
        <taxon>Dikarya</taxon>
        <taxon>Ascomycota</taxon>
        <taxon>Pezizomycotina</taxon>
        <taxon>Dothideomycetes</taxon>
        <taxon>Dothideomycetidae</taxon>
        <taxon>Mycosphaerellales</taxon>
        <taxon>Mycosphaerellaceae</taxon>
        <taxon>Pseudocercospora</taxon>
    </lineage>
</organism>
<sequence>MGSLLIWDTGQYEVLPRKRPKLQPHTDDEVSEGDNEESADKSSQSQKLFEAFQSRHIRLRLHGTKLPEGYTIALRLPSANNKAAQPKKPRRKRRRMDPAKIVQTAATTSSEGESDAEAVSSASRDDMPDANDMEAANASEDDENEVMRSNNAYTGASNTIGSIHQRHWFLTLDRSNSGFTKARSGPDAGRWVGGDAFFVRGRDHERSVVTGRLADDVMADEGVEKFVGRKMWRPITE</sequence>
<proteinExistence type="predicted"/>
<feature type="compositionally biased region" description="Basic residues" evidence="1">
    <location>
        <begin position="85"/>
        <end position="95"/>
    </location>
</feature>
<evidence type="ECO:0000256" key="1">
    <source>
        <dbReference type="SAM" id="MobiDB-lite"/>
    </source>
</evidence>
<protein>
    <recommendedName>
        <fullName evidence="4">DNA ligase D 3'-phosphoesterase domain-containing protein</fullName>
    </recommendedName>
</protein>
<feature type="region of interest" description="Disordered" evidence="1">
    <location>
        <begin position="16"/>
        <end position="49"/>
    </location>
</feature>
<dbReference type="PANTHER" id="PTHR39465:SF1">
    <property type="entry name" value="DNA LIGASE D 3'-PHOSPHOESTERASE DOMAIN-CONTAINING PROTEIN"/>
    <property type="match status" value="1"/>
</dbReference>
<dbReference type="OrthoDB" id="2588098at2759"/>
<keyword evidence="3" id="KW-1185">Reference proteome</keyword>
<dbReference type="EMBL" id="JABCIY010000209">
    <property type="protein sequence ID" value="KAF7188464.1"/>
    <property type="molecule type" value="Genomic_DNA"/>
</dbReference>
<dbReference type="AlphaFoldDB" id="A0A8H6RCK3"/>
<evidence type="ECO:0000313" key="2">
    <source>
        <dbReference type="EMBL" id="KAF7188464.1"/>
    </source>
</evidence>
<feature type="region of interest" description="Disordered" evidence="1">
    <location>
        <begin position="77"/>
        <end position="145"/>
    </location>
</feature>
<gene>
    <name evidence="2" type="ORF">HII31_10126</name>
</gene>
<dbReference type="PANTHER" id="PTHR39465">
    <property type="entry name" value="DNA LIGASE D, 3'-PHOSPHOESTERASE DOMAIN"/>
    <property type="match status" value="1"/>
</dbReference>
<name>A0A8H6RCK3_9PEZI</name>
<reference evidence="2" key="1">
    <citation type="submission" date="2020-04" db="EMBL/GenBank/DDBJ databases">
        <title>Draft genome resource of the tomato pathogen Pseudocercospora fuligena.</title>
        <authorList>
            <person name="Zaccaron A."/>
        </authorList>
    </citation>
    <scope>NUCLEOTIDE SEQUENCE</scope>
    <source>
        <strain evidence="2">PF001</strain>
    </source>
</reference>